<proteinExistence type="predicted"/>
<gene>
    <name evidence="2" type="ORF">O3G_MSEX010286</name>
</gene>
<feature type="signal peptide" evidence="1">
    <location>
        <begin position="1"/>
        <end position="20"/>
    </location>
</feature>
<evidence type="ECO:0000256" key="1">
    <source>
        <dbReference type="SAM" id="SignalP"/>
    </source>
</evidence>
<accession>A0A921ZGT1</accession>
<comment type="caution">
    <text evidence="2">The sequence shown here is derived from an EMBL/GenBank/DDBJ whole genome shotgun (WGS) entry which is preliminary data.</text>
</comment>
<dbReference type="InterPro" id="IPR031734">
    <property type="entry name" value="MBF2"/>
</dbReference>
<reference evidence="2" key="2">
    <citation type="submission" date="2020-12" db="EMBL/GenBank/DDBJ databases">
        <authorList>
            <person name="Kanost M."/>
        </authorList>
    </citation>
    <scope>NUCLEOTIDE SEQUENCE</scope>
</reference>
<protein>
    <submittedName>
        <fullName evidence="2">Uncharacterized protein</fullName>
    </submittedName>
</protein>
<dbReference type="EMBL" id="JH668546">
    <property type="protein sequence ID" value="KAG6457410.1"/>
    <property type="molecule type" value="Genomic_DNA"/>
</dbReference>
<keyword evidence="3" id="KW-1185">Reference proteome</keyword>
<keyword evidence="1" id="KW-0732">Signal</keyword>
<reference evidence="2" key="1">
    <citation type="journal article" date="2016" name="Insect Biochem. Mol. Biol.">
        <title>Multifaceted biological insights from a draft genome sequence of the tobacco hornworm moth, Manduca sexta.</title>
        <authorList>
            <person name="Kanost M.R."/>
            <person name="Arrese E.L."/>
            <person name="Cao X."/>
            <person name="Chen Y.R."/>
            <person name="Chellapilla S."/>
            <person name="Goldsmith M.R."/>
            <person name="Grosse-Wilde E."/>
            <person name="Heckel D.G."/>
            <person name="Herndon N."/>
            <person name="Jiang H."/>
            <person name="Papanicolaou A."/>
            <person name="Qu J."/>
            <person name="Soulages J.L."/>
            <person name="Vogel H."/>
            <person name="Walters J."/>
            <person name="Waterhouse R.M."/>
            <person name="Ahn S.J."/>
            <person name="Almeida F.C."/>
            <person name="An C."/>
            <person name="Aqrawi P."/>
            <person name="Bretschneider A."/>
            <person name="Bryant W.B."/>
            <person name="Bucks S."/>
            <person name="Chao H."/>
            <person name="Chevignon G."/>
            <person name="Christen J.M."/>
            <person name="Clarke D.F."/>
            <person name="Dittmer N.T."/>
            <person name="Ferguson L.C.F."/>
            <person name="Garavelou S."/>
            <person name="Gordon K.H.J."/>
            <person name="Gunaratna R.T."/>
            <person name="Han Y."/>
            <person name="Hauser F."/>
            <person name="He Y."/>
            <person name="Heidel-Fischer H."/>
            <person name="Hirsh A."/>
            <person name="Hu Y."/>
            <person name="Jiang H."/>
            <person name="Kalra D."/>
            <person name="Klinner C."/>
            <person name="Konig C."/>
            <person name="Kovar C."/>
            <person name="Kroll A.R."/>
            <person name="Kuwar S.S."/>
            <person name="Lee S.L."/>
            <person name="Lehman R."/>
            <person name="Li K."/>
            <person name="Li Z."/>
            <person name="Liang H."/>
            <person name="Lovelace S."/>
            <person name="Lu Z."/>
            <person name="Mansfield J.H."/>
            <person name="McCulloch K.J."/>
            <person name="Mathew T."/>
            <person name="Morton B."/>
            <person name="Muzny D.M."/>
            <person name="Neunemann D."/>
            <person name="Ongeri F."/>
            <person name="Pauchet Y."/>
            <person name="Pu L.L."/>
            <person name="Pyrousis I."/>
            <person name="Rao X.J."/>
            <person name="Redding A."/>
            <person name="Roesel C."/>
            <person name="Sanchez-Gracia A."/>
            <person name="Schaack S."/>
            <person name="Shukla A."/>
            <person name="Tetreau G."/>
            <person name="Wang Y."/>
            <person name="Xiong G.H."/>
            <person name="Traut W."/>
            <person name="Walsh T.K."/>
            <person name="Worley K.C."/>
            <person name="Wu D."/>
            <person name="Wu W."/>
            <person name="Wu Y.Q."/>
            <person name="Zhang X."/>
            <person name="Zou Z."/>
            <person name="Zucker H."/>
            <person name="Briscoe A.D."/>
            <person name="Burmester T."/>
            <person name="Clem R.J."/>
            <person name="Feyereisen R."/>
            <person name="Grimmelikhuijzen C.J.P."/>
            <person name="Hamodrakas S.J."/>
            <person name="Hansson B.S."/>
            <person name="Huguet E."/>
            <person name="Jermiin L.S."/>
            <person name="Lan Q."/>
            <person name="Lehman H.K."/>
            <person name="Lorenzen M."/>
            <person name="Merzendorfer H."/>
            <person name="Michalopoulos I."/>
            <person name="Morton D.B."/>
            <person name="Muthukrishnan S."/>
            <person name="Oakeshott J.G."/>
            <person name="Palmer W."/>
            <person name="Park Y."/>
            <person name="Passarelli A.L."/>
            <person name="Rozas J."/>
            <person name="Schwartz L.M."/>
            <person name="Smith W."/>
            <person name="Southgate A."/>
            <person name="Vilcinskas A."/>
            <person name="Vogt R."/>
            <person name="Wang P."/>
            <person name="Werren J."/>
            <person name="Yu X.Q."/>
            <person name="Zhou J.J."/>
            <person name="Brown S.J."/>
            <person name="Scherer S.E."/>
            <person name="Richards S."/>
            <person name="Blissard G.W."/>
        </authorList>
    </citation>
    <scope>NUCLEOTIDE SEQUENCE</scope>
</reference>
<dbReference type="Proteomes" id="UP000791440">
    <property type="component" value="Unassembled WGS sequence"/>
</dbReference>
<organism evidence="2 3">
    <name type="scientific">Manduca sexta</name>
    <name type="common">Tobacco hawkmoth</name>
    <name type="synonym">Tobacco hornworm</name>
    <dbReference type="NCBI Taxonomy" id="7130"/>
    <lineage>
        <taxon>Eukaryota</taxon>
        <taxon>Metazoa</taxon>
        <taxon>Ecdysozoa</taxon>
        <taxon>Arthropoda</taxon>
        <taxon>Hexapoda</taxon>
        <taxon>Insecta</taxon>
        <taxon>Pterygota</taxon>
        <taxon>Neoptera</taxon>
        <taxon>Endopterygota</taxon>
        <taxon>Lepidoptera</taxon>
        <taxon>Glossata</taxon>
        <taxon>Ditrysia</taxon>
        <taxon>Bombycoidea</taxon>
        <taxon>Sphingidae</taxon>
        <taxon>Sphinginae</taxon>
        <taxon>Sphingini</taxon>
        <taxon>Manduca</taxon>
    </lineage>
</organism>
<evidence type="ECO:0000313" key="2">
    <source>
        <dbReference type="EMBL" id="KAG6457410.1"/>
    </source>
</evidence>
<dbReference type="Pfam" id="PF15868">
    <property type="entry name" value="MBF2"/>
    <property type="match status" value="1"/>
</dbReference>
<sequence>MKSIQFMCLTLLIYISSCMGRDMMVGTSYNAQLVWHQKAEYAGIPFMKRVKEMFYSDPSQKIIKGVIARDIDHSESSAIITAGGVGFTYVNLRFKSERGSSLNYEVEIYV</sequence>
<feature type="chain" id="PRO_5037456277" evidence="1">
    <location>
        <begin position="21"/>
        <end position="110"/>
    </location>
</feature>
<dbReference type="AlphaFoldDB" id="A0A921ZGT1"/>
<name>A0A921ZGT1_MANSE</name>
<evidence type="ECO:0000313" key="3">
    <source>
        <dbReference type="Proteomes" id="UP000791440"/>
    </source>
</evidence>